<dbReference type="AlphaFoldDB" id="A0A4P6KYJ1"/>
<keyword evidence="3" id="KW-1185">Reference proteome</keyword>
<dbReference type="KEGG" id="plue:EWM63_15810"/>
<proteinExistence type="predicted"/>
<evidence type="ECO:0000256" key="1">
    <source>
        <dbReference type="SAM" id="MobiDB-lite"/>
    </source>
</evidence>
<feature type="region of interest" description="Disordered" evidence="1">
    <location>
        <begin position="66"/>
        <end position="102"/>
    </location>
</feature>
<feature type="compositionally biased region" description="Acidic residues" evidence="1">
    <location>
        <begin position="90"/>
        <end position="102"/>
    </location>
</feature>
<sequence>MATRSFKSISPQELEAAIASAVASITGTDVKAAISGWRELGLDMSLFSGTDKFELQLSLTVGQSYGESRAPSGAQRATGAGGFSPKSGDDDFELDEDGQIKF</sequence>
<protein>
    <submittedName>
        <fullName evidence="2">Uncharacterized protein</fullName>
    </submittedName>
</protein>
<evidence type="ECO:0000313" key="3">
    <source>
        <dbReference type="Proteomes" id="UP000290637"/>
    </source>
</evidence>
<evidence type="ECO:0000313" key="2">
    <source>
        <dbReference type="EMBL" id="QBE64271.1"/>
    </source>
</evidence>
<dbReference type="EMBL" id="CP035913">
    <property type="protein sequence ID" value="QBE64271.1"/>
    <property type="molecule type" value="Genomic_DNA"/>
</dbReference>
<dbReference type="RefSeq" id="WP_130187391.1">
    <property type="nucleotide sequence ID" value="NZ_CP035913.1"/>
</dbReference>
<name>A0A4P6KYJ1_9BURK</name>
<gene>
    <name evidence="2" type="ORF">EWM63_15810</name>
</gene>
<reference evidence="2 3" key="1">
    <citation type="submission" date="2019-02" db="EMBL/GenBank/DDBJ databases">
        <title>Draft Genome Sequences of Six Type Strains of the Genus Massilia.</title>
        <authorList>
            <person name="Miess H."/>
            <person name="Frediansyhah A."/>
            <person name="Gross H."/>
        </authorList>
    </citation>
    <scope>NUCLEOTIDE SEQUENCE [LARGE SCALE GENOMIC DNA]</scope>
    <source>
        <strain evidence="2 3">DSM 17473</strain>
    </source>
</reference>
<accession>A0A4P6KYJ1</accession>
<dbReference type="Proteomes" id="UP000290637">
    <property type="component" value="Chromosome"/>
</dbReference>
<organism evidence="2 3">
    <name type="scientific">Pseudoduganella lutea</name>
    <dbReference type="NCBI Taxonomy" id="321985"/>
    <lineage>
        <taxon>Bacteria</taxon>
        <taxon>Pseudomonadati</taxon>
        <taxon>Pseudomonadota</taxon>
        <taxon>Betaproteobacteria</taxon>
        <taxon>Burkholderiales</taxon>
        <taxon>Oxalobacteraceae</taxon>
        <taxon>Telluria group</taxon>
        <taxon>Pseudoduganella</taxon>
    </lineage>
</organism>